<organism evidence="7 8">
    <name type="scientific">Brevundimonas guildfordensis</name>
    <dbReference type="NCBI Taxonomy" id="2762241"/>
    <lineage>
        <taxon>Bacteria</taxon>
        <taxon>Pseudomonadati</taxon>
        <taxon>Pseudomonadota</taxon>
        <taxon>Alphaproteobacteria</taxon>
        <taxon>Caulobacterales</taxon>
        <taxon>Caulobacteraceae</taxon>
        <taxon>Brevundimonas</taxon>
    </lineage>
</organism>
<evidence type="ECO:0000256" key="1">
    <source>
        <dbReference type="ARBA" id="ARBA00022532"/>
    </source>
</evidence>
<feature type="domain" description="ATP-grasp" evidence="6">
    <location>
        <begin position="483"/>
        <end position="519"/>
    </location>
</feature>
<dbReference type="GO" id="GO:0016874">
    <property type="term" value="F:ligase activity"/>
    <property type="evidence" value="ECO:0007669"/>
    <property type="project" value="UniProtKB-KW"/>
</dbReference>
<dbReference type="Pfam" id="PF13380">
    <property type="entry name" value="CoA_binding_2"/>
    <property type="match status" value="1"/>
</dbReference>
<evidence type="ECO:0000313" key="8">
    <source>
        <dbReference type="Proteomes" id="UP000638918"/>
    </source>
</evidence>
<dbReference type="InterPro" id="IPR036291">
    <property type="entry name" value="NAD(P)-bd_dom_sf"/>
</dbReference>
<dbReference type="InterPro" id="IPR011761">
    <property type="entry name" value="ATP-grasp"/>
</dbReference>
<dbReference type="SUPFAM" id="SSF51735">
    <property type="entry name" value="NAD(P)-binding Rossmann-fold domains"/>
    <property type="match status" value="1"/>
</dbReference>
<evidence type="ECO:0000256" key="2">
    <source>
        <dbReference type="ARBA" id="ARBA00022598"/>
    </source>
</evidence>
<dbReference type="Gene3D" id="3.30.1490.20">
    <property type="entry name" value="ATP-grasp fold, A domain"/>
    <property type="match status" value="1"/>
</dbReference>
<dbReference type="InterPro" id="IPR051538">
    <property type="entry name" value="Acyl-CoA_Synth/Transferase"/>
</dbReference>
<comment type="caution">
    <text evidence="7">The sequence shown here is derived from an EMBL/GenBank/DDBJ whole genome shotgun (WGS) entry which is preliminary data.</text>
</comment>
<dbReference type="Pfam" id="PF13549">
    <property type="entry name" value="ATP-grasp_5"/>
    <property type="match status" value="1"/>
</dbReference>
<gene>
    <name evidence="7" type="ORF">H9656_00150</name>
</gene>
<evidence type="ECO:0000256" key="3">
    <source>
        <dbReference type="ARBA" id="ARBA00022741"/>
    </source>
</evidence>
<dbReference type="InterPro" id="IPR032875">
    <property type="entry name" value="Succ_CoA_lig_flav_dom"/>
</dbReference>
<evidence type="ECO:0000256" key="5">
    <source>
        <dbReference type="PROSITE-ProRule" id="PRU00409"/>
    </source>
</evidence>
<dbReference type="Pfam" id="PF13607">
    <property type="entry name" value="Succ_CoA_lig"/>
    <property type="match status" value="1"/>
</dbReference>
<evidence type="ECO:0000256" key="4">
    <source>
        <dbReference type="ARBA" id="ARBA00022840"/>
    </source>
</evidence>
<dbReference type="SUPFAM" id="SSF56059">
    <property type="entry name" value="Glutathione synthetase ATP-binding domain-like"/>
    <property type="match status" value="1"/>
</dbReference>
<accession>A0ABR8QW74</accession>
<keyword evidence="1" id="KW-0816">Tricarboxylic acid cycle</keyword>
<evidence type="ECO:0000313" key="7">
    <source>
        <dbReference type="EMBL" id="MBD7939799.1"/>
    </source>
</evidence>
<dbReference type="Gene3D" id="3.30.470.20">
    <property type="entry name" value="ATP-grasp fold, B domain"/>
    <property type="match status" value="1"/>
</dbReference>
<keyword evidence="2 7" id="KW-0436">Ligase</keyword>
<dbReference type="Proteomes" id="UP000638918">
    <property type="component" value="Unassembled WGS sequence"/>
</dbReference>
<sequence length="696" mass="71883">MDRLFRPRSIALVGASDRSIWSVSAFDNLKRAGFTGRVVPVNPKGGVIHGVEAATSIGAIGEPIDAALLMVPEAVMHDTLHDLKAAGVGGAVILSAGFAETGEEGVQRQAALSATAREAGIRILGPNCLGFANMADGAPIWTTPLRRPMPNPTLAVVSQSGALASQMEQFAYQQRIALTHMISTGNEADVTIADAIEYLAHRSEARAIALFLETVRNPAAFARAVEAANAAGKAVVVLKVGTSEAAAAAAQAHTGSLVGDDRVFDALCRRLGVVRVKSLEELVVTADIIGRIGKVERPGLAMMAMSGGLCEIAVDQAEVDDLPLPALAPETLAALREALPSYATPNNPLDTTGAAMTQPNLIAEAMRIVSNDPAIGLVSFVFDAPAKADARGFAARFIDAVGQGIAKAATPGLMFSHTFSPVSGEGRGMADAAGVAYSGGGLRHALTAISHLFRWSEAQPQALDLNRASGVRPQIGDGERGVLDYLASHGVPVIPGAVATSADEAVETARGFGGPAVLKIASPDIPHKTEVGGVALRLSGDEAVAQAYADIRARVEAAKPEARIDGVIVSPMRSGGVELFVGTLKDPQWGPAIAVGLGGVFVEALKDTSLRLLPITEADALEMMDELRGKALLDGFRGAAAVDRAAAARAIVAIGDAALALGSDLVSLEVNPLLADGERIEALDGLVIWEDNDEHA</sequence>
<dbReference type="InterPro" id="IPR003781">
    <property type="entry name" value="CoA-bd"/>
</dbReference>
<keyword evidence="8" id="KW-1185">Reference proteome</keyword>
<keyword evidence="4 5" id="KW-0067">ATP-binding</keyword>
<dbReference type="SMART" id="SM00881">
    <property type="entry name" value="CoA_binding"/>
    <property type="match status" value="1"/>
</dbReference>
<reference evidence="7 8" key="1">
    <citation type="submission" date="2020-08" db="EMBL/GenBank/DDBJ databases">
        <title>A Genomic Blueprint of the Chicken Gut Microbiome.</title>
        <authorList>
            <person name="Gilroy R."/>
            <person name="Ravi A."/>
            <person name="Getino M."/>
            <person name="Pursley I."/>
            <person name="Horton D.L."/>
            <person name="Alikhan N.-F."/>
            <person name="Baker D."/>
            <person name="Gharbi K."/>
            <person name="Hall N."/>
            <person name="Watson M."/>
            <person name="Adriaenssens E.M."/>
            <person name="Foster-Nyarko E."/>
            <person name="Jarju S."/>
            <person name="Secka A."/>
            <person name="Antonio M."/>
            <person name="Oren A."/>
            <person name="Chaudhuri R."/>
            <person name="La Ragione R.M."/>
            <person name="Hildebrand F."/>
            <person name="Pallen M.J."/>
        </authorList>
    </citation>
    <scope>NUCLEOTIDE SEQUENCE [LARGE SCALE GENOMIC DNA]</scope>
    <source>
        <strain evidence="7 8">Sa3CVA3</strain>
    </source>
</reference>
<dbReference type="InterPro" id="IPR016102">
    <property type="entry name" value="Succinyl-CoA_synth-like"/>
</dbReference>
<dbReference type="InterPro" id="IPR013815">
    <property type="entry name" value="ATP_grasp_subdomain_1"/>
</dbReference>
<evidence type="ECO:0000259" key="6">
    <source>
        <dbReference type="PROSITE" id="PS50975"/>
    </source>
</evidence>
<dbReference type="PROSITE" id="PS50975">
    <property type="entry name" value="ATP_GRASP"/>
    <property type="match status" value="1"/>
</dbReference>
<dbReference type="EMBL" id="JACSQU010000001">
    <property type="protein sequence ID" value="MBD7939799.1"/>
    <property type="molecule type" value="Genomic_DNA"/>
</dbReference>
<protein>
    <submittedName>
        <fullName evidence="7">Acetate--CoA ligase family protein</fullName>
    </submittedName>
</protein>
<dbReference type="PANTHER" id="PTHR43334">
    <property type="entry name" value="ACETATE--COA LIGASE [ADP-FORMING]"/>
    <property type="match status" value="1"/>
</dbReference>
<dbReference type="Gene3D" id="3.40.50.720">
    <property type="entry name" value="NAD(P)-binding Rossmann-like Domain"/>
    <property type="match status" value="1"/>
</dbReference>
<dbReference type="PANTHER" id="PTHR43334:SF1">
    <property type="entry name" value="3-HYDROXYPROPIONATE--COA LIGASE [ADP-FORMING]"/>
    <property type="match status" value="1"/>
</dbReference>
<name>A0ABR8QW74_9CAUL</name>
<keyword evidence="3 5" id="KW-0547">Nucleotide-binding</keyword>
<dbReference type="Gene3D" id="3.40.50.261">
    <property type="entry name" value="Succinyl-CoA synthetase domains"/>
    <property type="match status" value="2"/>
</dbReference>
<proteinExistence type="predicted"/>
<dbReference type="SUPFAM" id="SSF52210">
    <property type="entry name" value="Succinyl-CoA synthetase domains"/>
    <property type="match status" value="2"/>
</dbReference>